<protein>
    <recommendedName>
        <fullName evidence="6">L-Fucosyltransferase</fullName>
    </recommendedName>
</protein>
<keyword evidence="3" id="KW-1133">Transmembrane helix</keyword>
<keyword evidence="1" id="KW-0328">Glycosyltransferase</keyword>
<keyword evidence="2" id="KW-0808">Transferase</keyword>
<evidence type="ECO:0000256" key="3">
    <source>
        <dbReference type="SAM" id="Phobius"/>
    </source>
</evidence>
<organism evidence="4 5">
    <name type="scientific">Necator americanus</name>
    <name type="common">Human hookworm</name>
    <dbReference type="NCBI Taxonomy" id="51031"/>
    <lineage>
        <taxon>Eukaryota</taxon>
        <taxon>Metazoa</taxon>
        <taxon>Ecdysozoa</taxon>
        <taxon>Nematoda</taxon>
        <taxon>Chromadorea</taxon>
        <taxon>Rhabditida</taxon>
        <taxon>Rhabditina</taxon>
        <taxon>Rhabditomorpha</taxon>
        <taxon>Strongyloidea</taxon>
        <taxon>Ancylostomatidae</taxon>
        <taxon>Bunostominae</taxon>
        <taxon>Necator</taxon>
    </lineage>
</organism>
<dbReference type="CDD" id="cd11301">
    <property type="entry name" value="Fut1_Fut2_like"/>
    <property type="match status" value="1"/>
</dbReference>
<keyword evidence="3" id="KW-0812">Transmembrane</keyword>
<evidence type="ECO:0000256" key="2">
    <source>
        <dbReference type="ARBA" id="ARBA00022679"/>
    </source>
</evidence>
<dbReference type="InterPro" id="IPR002516">
    <property type="entry name" value="Glyco_trans_11"/>
</dbReference>
<evidence type="ECO:0000313" key="4">
    <source>
        <dbReference type="EMBL" id="KAK6731381.1"/>
    </source>
</evidence>
<dbReference type="PANTHER" id="PTHR22898">
    <property type="entry name" value="UNCHARACTERIZED GLYCOSOL TRANSFERASE-RELATED"/>
    <property type="match status" value="1"/>
</dbReference>
<feature type="transmembrane region" description="Helical" evidence="3">
    <location>
        <begin position="7"/>
        <end position="27"/>
    </location>
</feature>
<accession>A0ABR1C284</accession>
<dbReference type="Proteomes" id="UP001303046">
    <property type="component" value="Unassembled WGS sequence"/>
</dbReference>
<gene>
    <name evidence="4" type="primary">Necator_chrI.g3829</name>
    <name evidence="4" type="ORF">RB195_007700</name>
</gene>
<name>A0ABR1C284_NECAM</name>
<sequence>MNEFVKYVFVCMLVAQIALLITRAYYWNSPKSEVGAKKFVGFRLNYGRFGNQMFHLITGYGIARTLNRKHYLPFEEHVRIHVEKYLDYFNHIFPRLQETYVLAQNGTNETLVSFPGSCCTYVDPARYSNNNDEYLLLNFIYGQNPRYFESYITEIREILQFSEEMNRNGSKIVDALKTNHSNFLCIHVRGTDFTWMNVSTNVTTTANVAYQLARRKNISQFMIFGDDQQLMLNISNAIIAKGMWKKNAVLISKYDEAMDIYIASKICNTVLMTALTSTFGWWIAFFSPDQNSVFYVNDTRPQADKVPSKELFLRSWQEYRE</sequence>
<dbReference type="InterPro" id="IPR052501">
    <property type="entry name" value="Alpha-1-2_FucT"/>
</dbReference>
<comment type="caution">
    <text evidence="4">The sequence shown here is derived from an EMBL/GenBank/DDBJ whole genome shotgun (WGS) entry which is preliminary data.</text>
</comment>
<keyword evidence="5" id="KW-1185">Reference proteome</keyword>
<keyword evidence="3" id="KW-0472">Membrane</keyword>
<evidence type="ECO:0000256" key="1">
    <source>
        <dbReference type="ARBA" id="ARBA00022676"/>
    </source>
</evidence>
<dbReference type="EMBL" id="JAVFWL010000001">
    <property type="protein sequence ID" value="KAK6731381.1"/>
    <property type="molecule type" value="Genomic_DNA"/>
</dbReference>
<dbReference type="Pfam" id="PF01531">
    <property type="entry name" value="Glyco_transf_11"/>
    <property type="match status" value="1"/>
</dbReference>
<dbReference type="PANTHER" id="PTHR22898:SF4">
    <property type="entry name" value="GALACTOSIDE 2-ALPHA-L-FUCOSYLTRANSFERASE-RELATED"/>
    <property type="match status" value="1"/>
</dbReference>
<evidence type="ECO:0000313" key="5">
    <source>
        <dbReference type="Proteomes" id="UP001303046"/>
    </source>
</evidence>
<reference evidence="4 5" key="1">
    <citation type="submission" date="2023-08" db="EMBL/GenBank/DDBJ databases">
        <title>A Necator americanus chromosomal reference genome.</title>
        <authorList>
            <person name="Ilik V."/>
            <person name="Petrzelkova K.J."/>
            <person name="Pardy F."/>
            <person name="Fuh T."/>
            <person name="Niatou-Singa F.S."/>
            <person name="Gouil Q."/>
            <person name="Baker L."/>
            <person name="Ritchie M.E."/>
            <person name="Jex A.R."/>
            <person name="Gazzola D."/>
            <person name="Li H."/>
            <person name="Toshio Fujiwara R."/>
            <person name="Zhan B."/>
            <person name="Aroian R.V."/>
            <person name="Pafco B."/>
            <person name="Schwarz E.M."/>
        </authorList>
    </citation>
    <scope>NUCLEOTIDE SEQUENCE [LARGE SCALE GENOMIC DNA]</scope>
    <source>
        <strain evidence="4 5">Aroian</strain>
        <tissue evidence="4">Whole animal</tissue>
    </source>
</reference>
<proteinExistence type="predicted"/>
<evidence type="ECO:0008006" key="6">
    <source>
        <dbReference type="Google" id="ProtNLM"/>
    </source>
</evidence>